<proteinExistence type="predicted"/>
<comment type="caution">
    <text evidence="1">The sequence shown here is derived from an EMBL/GenBank/DDBJ whole genome shotgun (WGS) entry which is preliminary data.</text>
</comment>
<feature type="non-terminal residue" evidence="1">
    <location>
        <position position="58"/>
    </location>
</feature>
<keyword evidence="2" id="KW-1185">Reference proteome</keyword>
<evidence type="ECO:0000313" key="1">
    <source>
        <dbReference type="EMBL" id="MED6290328.1"/>
    </source>
</evidence>
<reference evidence="1 2" key="1">
    <citation type="submission" date="2021-06" db="EMBL/GenBank/DDBJ databases">
        <authorList>
            <person name="Palmer J.M."/>
        </authorList>
    </citation>
    <scope>NUCLEOTIDE SEQUENCE [LARGE SCALE GENOMIC DNA]</scope>
    <source>
        <strain evidence="1 2">CL_MEX2019</strain>
        <tissue evidence="1">Muscle</tissue>
    </source>
</reference>
<accession>A0ABU7ESX6</accession>
<evidence type="ECO:0000313" key="2">
    <source>
        <dbReference type="Proteomes" id="UP001352852"/>
    </source>
</evidence>
<dbReference type="EMBL" id="JAHUTJ010066395">
    <property type="protein sequence ID" value="MED6290328.1"/>
    <property type="molecule type" value="Genomic_DNA"/>
</dbReference>
<protein>
    <submittedName>
        <fullName evidence="1">Uncharacterized protein</fullName>
    </submittedName>
</protein>
<name>A0ABU7ESX6_9TELE</name>
<dbReference type="Proteomes" id="UP001352852">
    <property type="component" value="Unassembled WGS sequence"/>
</dbReference>
<organism evidence="1 2">
    <name type="scientific">Characodon lateralis</name>
    <dbReference type="NCBI Taxonomy" id="208331"/>
    <lineage>
        <taxon>Eukaryota</taxon>
        <taxon>Metazoa</taxon>
        <taxon>Chordata</taxon>
        <taxon>Craniata</taxon>
        <taxon>Vertebrata</taxon>
        <taxon>Euteleostomi</taxon>
        <taxon>Actinopterygii</taxon>
        <taxon>Neopterygii</taxon>
        <taxon>Teleostei</taxon>
        <taxon>Neoteleostei</taxon>
        <taxon>Acanthomorphata</taxon>
        <taxon>Ovalentaria</taxon>
        <taxon>Atherinomorphae</taxon>
        <taxon>Cyprinodontiformes</taxon>
        <taxon>Goodeidae</taxon>
        <taxon>Characodon</taxon>
    </lineage>
</organism>
<gene>
    <name evidence="1" type="ORF">CHARACLAT_011968</name>
</gene>
<sequence>MQKSCCIHKSSLCVSRAVDAKIDIAAPKIAFCSRYVRAPDEPHLQPLTPIKPPPFHMP</sequence>